<dbReference type="RefSeq" id="WP_322448193.1">
    <property type="nucleotide sequence ID" value="NZ_JAXOFX010000017.1"/>
</dbReference>
<evidence type="ECO:0000259" key="4">
    <source>
        <dbReference type="Pfam" id="PF17853"/>
    </source>
</evidence>
<accession>A0ABU5J3A5</accession>
<protein>
    <submittedName>
        <fullName evidence="5">Sugar diacid recognition domain-containing protein</fullName>
    </submittedName>
</protein>
<sequence length="421" mass="48895">MRILEHIAQDIVDKTSEILQYPISITDNEGFIIGSTDKSRIGIFHKPSLEVIKRNTTVNCKSEIGSNVLPGISVPLKFNNKVIGVLGIVGDPKEVEKYVQLVKNQVEMMCQEAFRKEMNELKEKMVEVFVHQIIHFKEYEENEHILQYSKLLDFDFSENRVCLLVDINDLSHTISSKHGDTELFGDFQLQYFQREVLSFLNLIFHETQGDIVSFLNIERFIVLKTLPYQQSYSALIESLEERLEKINTFLSSKYRVSATISVGDICSSNTGVSESYKNAKKAMNVGVKTDSKKYIHVYNERDMMLRLLPKELTTDYQSKLFKVIHALIHHDNYDILAETFISYCKNNMKLSEASRNMYIHRNTIIYRLEKISEITSLNTSNFEHCMLLYTAIQCYEEYRESEKNQSSPIKKGEDILFKLYS</sequence>
<feature type="domain" description="PucR C-terminal helix-turn-helix" evidence="3">
    <location>
        <begin position="336"/>
        <end position="393"/>
    </location>
</feature>
<dbReference type="EMBL" id="JAXOFX010000017">
    <property type="protein sequence ID" value="MDZ5473900.1"/>
    <property type="molecule type" value="Genomic_DNA"/>
</dbReference>
<feature type="domain" description="Putative sugar diacid recognition" evidence="2">
    <location>
        <begin position="5"/>
        <end position="132"/>
    </location>
</feature>
<comment type="caution">
    <text evidence="5">The sequence shown here is derived from an EMBL/GenBank/DDBJ whole genome shotgun (WGS) entry which is preliminary data.</text>
</comment>
<name>A0ABU5J3A5_9BACI</name>
<dbReference type="PANTHER" id="PTHR33744:SF15">
    <property type="entry name" value="CARBOHYDRATE DIACID REGULATOR"/>
    <property type="match status" value="1"/>
</dbReference>
<dbReference type="InterPro" id="IPR051448">
    <property type="entry name" value="CdaR-like_regulators"/>
</dbReference>
<dbReference type="Pfam" id="PF05651">
    <property type="entry name" value="Diacid_rec"/>
    <property type="match status" value="1"/>
</dbReference>
<dbReference type="Proteomes" id="UP001290455">
    <property type="component" value="Unassembled WGS sequence"/>
</dbReference>
<evidence type="ECO:0000259" key="2">
    <source>
        <dbReference type="Pfam" id="PF05651"/>
    </source>
</evidence>
<dbReference type="Pfam" id="PF17853">
    <property type="entry name" value="GGDEF_2"/>
    <property type="match status" value="1"/>
</dbReference>
<dbReference type="InterPro" id="IPR042070">
    <property type="entry name" value="PucR_C-HTH_sf"/>
</dbReference>
<comment type="similarity">
    <text evidence="1">Belongs to the CdaR family.</text>
</comment>
<dbReference type="PANTHER" id="PTHR33744">
    <property type="entry name" value="CARBOHYDRATE DIACID REGULATOR"/>
    <property type="match status" value="1"/>
</dbReference>
<evidence type="ECO:0000256" key="1">
    <source>
        <dbReference type="ARBA" id="ARBA00006754"/>
    </source>
</evidence>
<keyword evidence="6" id="KW-1185">Reference proteome</keyword>
<feature type="domain" description="CdaR GGDEF-like" evidence="4">
    <location>
        <begin position="142"/>
        <end position="285"/>
    </location>
</feature>
<dbReference type="InterPro" id="IPR025736">
    <property type="entry name" value="PucR_C-HTH_dom"/>
</dbReference>
<proteinExistence type="inferred from homology"/>
<evidence type="ECO:0000313" key="6">
    <source>
        <dbReference type="Proteomes" id="UP001290455"/>
    </source>
</evidence>
<reference evidence="5 6" key="1">
    <citation type="submission" date="2023-11" db="EMBL/GenBank/DDBJ databases">
        <title>Bacillus jintuensis, isolated from a mudflat on the Beibu Gulf coast.</title>
        <authorList>
            <person name="Li M."/>
        </authorList>
    </citation>
    <scope>NUCLEOTIDE SEQUENCE [LARGE SCALE GENOMIC DNA]</scope>
    <source>
        <strain evidence="5 6">31A1R</strain>
    </source>
</reference>
<dbReference type="InterPro" id="IPR041522">
    <property type="entry name" value="CdaR_GGDEF"/>
</dbReference>
<evidence type="ECO:0000259" key="3">
    <source>
        <dbReference type="Pfam" id="PF13556"/>
    </source>
</evidence>
<gene>
    <name evidence="5" type="ORF">SM124_19450</name>
</gene>
<evidence type="ECO:0000313" key="5">
    <source>
        <dbReference type="EMBL" id="MDZ5473900.1"/>
    </source>
</evidence>
<dbReference type="Pfam" id="PF13556">
    <property type="entry name" value="HTH_30"/>
    <property type="match status" value="1"/>
</dbReference>
<dbReference type="Gene3D" id="1.10.10.2840">
    <property type="entry name" value="PucR C-terminal helix-turn-helix domain"/>
    <property type="match status" value="1"/>
</dbReference>
<organism evidence="5 6">
    <name type="scientific">Robertmurraya mangrovi</name>
    <dbReference type="NCBI Taxonomy" id="3098077"/>
    <lineage>
        <taxon>Bacteria</taxon>
        <taxon>Bacillati</taxon>
        <taxon>Bacillota</taxon>
        <taxon>Bacilli</taxon>
        <taxon>Bacillales</taxon>
        <taxon>Bacillaceae</taxon>
        <taxon>Robertmurraya</taxon>
    </lineage>
</organism>
<dbReference type="InterPro" id="IPR008599">
    <property type="entry name" value="Diacid_rec"/>
</dbReference>